<dbReference type="EMBL" id="JEOB01000004">
    <property type="protein sequence ID" value="EXM38046.1"/>
    <property type="molecule type" value="Genomic_DNA"/>
</dbReference>
<feature type="domain" description="Zinc-ribbon" evidence="2">
    <location>
        <begin position="22"/>
        <end position="43"/>
    </location>
</feature>
<reference evidence="3 4" key="1">
    <citation type="submission" date="2013-06" db="EMBL/GenBank/DDBJ databases">
        <title>Rumen cellulosomics: divergent fiber-degrading strategies revealed by comparative genome-wide analysis of six Ruminococcal strains.</title>
        <authorList>
            <person name="Dassa B."/>
            <person name="Borovok I."/>
            <person name="Lamed R."/>
            <person name="Flint H."/>
            <person name="Yeoman C.J."/>
            <person name="White B."/>
            <person name="Bayer E.A."/>
        </authorList>
    </citation>
    <scope>NUCLEOTIDE SEQUENCE [LARGE SCALE GENOMIC DNA]</scope>
    <source>
        <strain evidence="3 4">SY3</strain>
    </source>
</reference>
<evidence type="ECO:0000256" key="1">
    <source>
        <dbReference type="SAM" id="Phobius"/>
    </source>
</evidence>
<feature type="transmembrane region" description="Helical" evidence="1">
    <location>
        <begin position="176"/>
        <end position="193"/>
    </location>
</feature>
<feature type="transmembrane region" description="Helical" evidence="1">
    <location>
        <begin position="198"/>
        <end position="217"/>
    </location>
</feature>
<keyword evidence="4" id="KW-1185">Reference proteome</keyword>
<keyword evidence="1" id="KW-0472">Membrane</keyword>
<feature type="transmembrane region" description="Helical" evidence="1">
    <location>
        <begin position="87"/>
        <end position="107"/>
    </location>
</feature>
<dbReference type="PATRIC" id="fig|1341156.4.peg.3054"/>
<dbReference type="Proteomes" id="UP000021369">
    <property type="component" value="Unassembled WGS sequence"/>
</dbReference>
<evidence type="ECO:0000259" key="2">
    <source>
        <dbReference type="Pfam" id="PF13240"/>
    </source>
</evidence>
<dbReference type="InterPro" id="IPR026870">
    <property type="entry name" value="Zinc_ribbon_dom"/>
</dbReference>
<feature type="transmembrane region" description="Helical" evidence="1">
    <location>
        <begin position="246"/>
        <end position="268"/>
    </location>
</feature>
<gene>
    <name evidence="3" type="ORF">RASY3_17265</name>
</gene>
<evidence type="ECO:0000313" key="3">
    <source>
        <dbReference type="EMBL" id="EXM38046.1"/>
    </source>
</evidence>
<evidence type="ECO:0000313" key="4">
    <source>
        <dbReference type="Proteomes" id="UP000021369"/>
    </source>
</evidence>
<keyword evidence="1" id="KW-0812">Transmembrane</keyword>
<dbReference type="Pfam" id="PF13240">
    <property type="entry name" value="Zn_Ribbon_1"/>
    <property type="match status" value="1"/>
</dbReference>
<accession>A0A011VS58</accession>
<sequence length="278" mass="30149">MTFIVFYDIINTINLFGGKNMFCTNCGKNIPDGSVFCPECGKPTSAQAAQQQMYGQQPIYGQPAVVAPISGGAAAITQKVERVPTRLIAKIAFLAALVCFLFPFMSVSCDASTAASMAGEKGDYSFEIVYNGYNLIFPSTISEKNIKTGSGFDQREKSSTADSGENYGSKEGTNPWLIITAICCIAGSVILFLKRDKLFTLISAGCSLVSLICLIIFRANFTSRYISDGKTDLEGLGNYLKVNTKFGYVLCILMVILALISTLVSYLVEKPKSPQNFY</sequence>
<comment type="caution">
    <text evidence="3">The sequence shown here is derived from an EMBL/GenBank/DDBJ whole genome shotgun (WGS) entry which is preliminary data.</text>
</comment>
<organism evidence="3 4">
    <name type="scientific">Ruminococcus albus SY3</name>
    <dbReference type="NCBI Taxonomy" id="1341156"/>
    <lineage>
        <taxon>Bacteria</taxon>
        <taxon>Bacillati</taxon>
        <taxon>Bacillota</taxon>
        <taxon>Clostridia</taxon>
        <taxon>Eubacteriales</taxon>
        <taxon>Oscillospiraceae</taxon>
        <taxon>Ruminococcus</taxon>
    </lineage>
</organism>
<name>A0A011VS58_RUMAL</name>
<proteinExistence type="predicted"/>
<dbReference type="AlphaFoldDB" id="A0A011VS58"/>
<keyword evidence="1" id="KW-1133">Transmembrane helix</keyword>
<protein>
    <recommendedName>
        <fullName evidence="2">Zinc-ribbon domain-containing protein</fullName>
    </recommendedName>
</protein>